<feature type="domain" description="DUF7855" evidence="1">
    <location>
        <begin position="1"/>
        <end position="64"/>
    </location>
</feature>
<name>A0AAV3T8E0_9EURY</name>
<dbReference type="AlphaFoldDB" id="A0AAV3T8E0"/>
<evidence type="ECO:0000313" key="4">
    <source>
        <dbReference type="Proteomes" id="UP001500420"/>
    </source>
</evidence>
<accession>A0AAV3T8E0</accession>
<comment type="caution">
    <text evidence="3">The sequence shown here is derived from an EMBL/GenBank/DDBJ whole genome shotgun (WGS) entry which is preliminary data.</text>
</comment>
<dbReference type="InterPro" id="IPR057177">
    <property type="entry name" value="DUF7855_N"/>
</dbReference>
<protein>
    <submittedName>
        <fullName evidence="3">Uncharacterized protein</fullName>
    </submittedName>
</protein>
<dbReference type="InterPro" id="IPR058577">
    <property type="entry name" value="DUF7855_C"/>
</dbReference>
<feature type="domain" description="DUF7855" evidence="2">
    <location>
        <begin position="66"/>
        <end position="112"/>
    </location>
</feature>
<keyword evidence="4" id="KW-1185">Reference proteome</keyword>
<dbReference type="RefSeq" id="WP_343773000.1">
    <property type="nucleotide sequence ID" value="NZ_BAAADV010000001.1"/>
</dbReference>
<evidence type="ECO:0000313" key="3">
    <source>
        <dbReference type="EMBL" id="GAA0667863.1"/>
    </source>
</evidence>
<dbReference type="Pfam" id="PF26293">
    <property type="entry name" value="DUF7855_C"/>
    <property type="match status" value="1"/>
</dbReference>
<evidence type="ECO:0000259" key="1">
    <source>
        <dbReference type="Pfam" id="PF25253"/>
    </source>
</evidence>
<organism evidence="3 4">
    <name type="scientific">Natronoarchaeum mannanilyticum</name>
    <dbReference type="NCBI Taxonomy" id="926360"/>
    <lineage>
        <taxon>Archaea</taxon>
        <taxon>Methanobacteriati</taxon>
        <taxon>Methanobacteriota</taxon>
        <taxon>Stenosarchaea group</taxon>
        <taxon>Halobacteria</taxon>
        <taxon>Halobacteriales</taxon>
        <taxon>Natronoarchaeaceae</taxon>
    </lineage>
</organism>
<sequence length="114" mass="12913">MILVVTYSRGARQTLRNVCQSHEDAVVRRFGRAVLFEDSELGAFLALRLRAKHGADVQIERTRPFNEFVAVPESVRDAVAAYDDREHPSTPYAKFRSGTDYPSIAAMRERDLAE</sequence>
<dbReference type="EMBL" id="BAAADV010000001">
    <property type="protein sequence ID" value="GAA0667863.1"/>
    <property type="molecule type" value="Genomic_DNA"/>
</dbReference>
<reference evidence="3 4" key="1">
    <citation type="journal article" date="2019" name="Int. J. Syst. Evol. Microbiol.">
        <title>The Global Catalogue of Microorganisms (GCM) 10K type strain sequencing project: providing services to taxonomists for standard genome sequencing and annotation.</title>
        <authorList>
            <consortium name="The Broad Institute Genomics Platform"/>
            <consortium name="The Broad Institute Genome Sequencing Center for Infectious Disease"/>
            <person name="Wu L."/>
            <person name="Ma J."/>
        </authorList>
    </citation>
    <scope>NUCLEOTIDE SEQUENCE [LARGE SCALE GENOMIC DNA]</scope>
    <source>
        <strain evidence="3 4">JCM 16328</strain>
    </source>
</reference>
<gene>
    <name evidence="3" type="ORF">GCM10009020_11920</name>
</gene>
<dbReference type="Proteomes" id="UP001500420">
    <property type="component" value="Unassembled WGS sequence"/>
</dbReference>
<dbReference type="Pfam" id="PF25253">
    <property type="entry name" value="DUF7855"/>
    <property type="match status" value="1"/>
</dbReference>
<evidence type="ECO:0000259" key="2">
    <source>
        <dbReference type="Pfam" id="PF26293"/>
    </source>
</evidence>
<proteinExistence type="predicted"/>